<feature type="transmembrane region" description="Helical" evidence="1">
    <location>
        <begin position="220"/>
        <end position="242"/>
    </location>
</feature>
<dbReference type="AlphaFoldDB" id="T1K3R7"/>
<feature type="transmembrane region" description="Helical" evidence="1">
    <location>
        <begin position="55"/>
        <end position="79"/>
    </location>
</feature>
<keyword evidence="1" id="KW-0472">Membrane</keyword>
<sequence length="345" mass="40435">MNPEEPRENHLVEIKCYYGTYKRLFLFTVNLICFALVIALYSYTWDFQLNSKMNTFAMCRATINIILVSFRFIIILFLIKRHKTVSYLENLHEIGVGQDCQFKGFITRHQMCKNVVFSIFVVIELALNLGHFFANYNLLGVGEIVYFFMLLIYPNVNLLIIREIIGVSIYLQVAFKLVNSRVDSLMSKQAIDPNSLKSYRRHYSYAVKATRSVENYFRCYVTFFYVQYACYNIMNIVCAFGPHPSKNIFWLFHFIVDTLLMIYLTIKLVSVNFLSRKSLDNLYEISFELDTMELKYENAIFMGRVLFTDVGFTFANLFTINTQFIASMMTLSLTIILALANFLYE</sequence>
<feature type="transmembrane region" description="Helical" evidence="1">
    <location>
        <begin position="299"/>
        <end position="318"/>
    </location>
</feature>
<protein>
    <recommendedName>
        <fullName evidence="4">Gustatory receptor</fullName>
    </recommendedName>
</protein>
<feature type="transmembrane region" description="Helical" evidence="1">
    <location>
        <begin position="146"/>
        <end position="171"/>
    </location>
</feature>
<evidence type="ECO:0008006" key="4">
    <source>
        <dbReference type="Google" id="ProtNLM"/>
    </source>
</evidence>
<keyword evidence="1" id="KW-0812">Transmembrane</keyword>
<dbReference type="Proteomes" id="UP000015104">
    <property type="component" value="Unassembled WGS sequence"/>
</dbReference>
<feature type="transmembrane region" description="Helical" evidence="1">
    <location>
        <begin position="24"/>
        <end position="43"/>
    </location>
</feature>
<proteinExistence type="predicted"/>
<keyword evidence="1" id="KW-1133">Transmembrane helix</keyword>
<keyword evidence="3" id="KW-1185">Reference proteome</keyword>
<reference evidence="2" key="2">
    <citation type="submission" date="2015-06" db="UniProtKB">
        <authorList>
            <consortium name="EnsemblMetazoa"/>
        </authorList>
    </citation>
    <scope>IDENTIFICATION</scope>
</reference>
<name>T1K3R7_TETUR</name>
<dbReference type="EnsemblMetazoa" id="tetur04g09587.1">
    <property type="protein sequence ID" value="tetur04g09587.1"/>
    <property type="gene ID" value="tetur04g09587"/>
</dbReference>
<accession>T1K3R7</accession>
<evidence type="ECO:0000313" key="2">
    <source>
        <dbReference type="EnsemblMetazoa" id="tetur04g09587.1"/>
    </source>
</evidence>
<evidence type="ECO:0000256" key="1">
    <source>
        <dbReference type="SAM" id="Phobius"/>
    </source>
</evidence>
<dbReference type="EMBL" id="CAEY01001378">
    <property type="status" value="NOT_ANNOTATED_CDS"/>
    <property type="molecule type" value="Genomic_DNA"/>
</dbReference>
<dbReference type="HOGENOM" id="CLU_066525_0_0_1"/>
<feature type="transmembrane region" description="Helical" evidence="1">
    <location>
        <begin position="248"/>
        <end position="269"/>
    </location>
</feature>
<feature type="transmembrane region" description="Helical" evidence="1">
    <location>
        <begin position="324"/>
        <end position="344"/>
    </location>
</feature>
<feature type="transmembrane region" description="Helical" evidence="1">
    <location>
        <begin position="115"/>
        <end position="134"/>
    </location>
</feature>
<organism evidence="2 3">
    <name type="scientific">Tetranychus urticae</name>
    <name type="common">Two-spotted spider mite</name>
    <dbReference type="NCBI Taxonomy" id="32264"/>
    <lineage>
        <taxon>Eukaryota</taxon>
        <taxon>Metazoa</taxon>
        <taxon>Ecdysozoa</taxon>
        <taxon>Arthropoda</taxon>
        <taxon>Chelicerata</taxon>
        <taxon>Arachnida</taxon>
        <taxon>Acari</taxon>
        <taxon>Acariformes</taxon>
        <taxon>Trombidiformes</taxon>
        <taxon>Prostigmata</taxon>
        <taxon>Eleutherengona</taxon>
        <taxon>Raphignathae</taxon>
        <taxon>Tetranychoidea</taxon>
        <taxon>Tetranychidae</taxon>
        <taxon>Tetranychus</taxon>
    </lineage>
</organism>
<evidence type="ECO:0000313" key="3">
    <source>
        <dbReference type="Proteomes" id="UP000015104"/>
    </source>
</evidence>
<reference evidence="3" key="1">
    <citation type="submission" date="2011-08" db="EMBL/GenBank/DDBJ databases">
        <authorList>
            <person name="Rombauts S."/>
        </authorList>
    </citation>
    <scope>NUCLEOTIDE SEQUENCE</scope>
    <source>
        <strain evidence="3">London</strain>
    </source>
</reference>